<dbReference type="Proteomes" id="UP000063236">
    <property type="component" value="Unassembled WGS sequence"/>
</dbReference>
<dbReference type="InterPro" id="IPR032466">
    <property type="entry name" value="Metal_Hydrolase"/>
</dbReference>
<evidence type="ECO:0000259" key="2">
    <source>
        <dbReference type="Pfam" id="PF04909"/>
    </source>
</evidence>
<dbReference type="SUPFAM" id="SSF51556">
    <property type="entry name" value="Metallo-dependent hydrolases"/>
    <property type="match status" value="1"/>
</dbReference>
<gene>
    <name evidence="3" type="ORF">WL88_26040</name>
</gene>
<dbReference type="Gene3D" id="3.20.20.140">
    <property type="entry name" value="Metal-dependent hydrolases"/>
    <property type="match status" value="1"/>
</dbReference>
<evidence type="ECO:0000313" key="4">
    <source>
        <dbReference type="Proteomes" id="UP000063236"/>
    </source>
</evidence>
<comment type="similarity">
    <text evidence="1">Belongs to the metallo-dependent hydrolases superfamily.</text>
</comment>
<protein>
    <submittedName>
        <fullName evidence="3">Amidohydrolase</fullName>
    </submittedName>
</protein>
<dbReference type="Pfam" id="PF04909">
    <property type="entry name" value="Amidohydro_2"/>
    <property type="match status" value="1"/>
</dbReference>
<proteinExistence type="inferred from homology"/>
<feature type="domain" description="Amidohydrolase-related" evidence="2">
    <location>
        <begin position="21"/>
        <end position="332"/>
    </location>
</feature>
<dbReference type="PANTHER" id="PTHR43569">
    <property type="entry name" value="AMIDOHYDROLASE"/>
    <property type="match status" value="1"/>
</dbReference>
<reference evidence="3 4" key="1">
    <citation type="submission" date="2015-11" db="EMBL/GenBank/DDBJ databases">
        <title>Expanding the genomic diversity of Burkholderia species for the development of highly accurate diagnostics.</title>
        <authorList>
            <person name="Sahl J."/>
            <person name="Keim P."/>
            <person name="Wagner D."/>
        </authorList>
    </citation>
    <scope>NUCLEOTIDE SEQUENCE [LARGE SCALE GENOMIC DNA]</scope>
    <source>
        <strain evidence="3 4">MSMB378WGS</strain>
    </source>
</reference>
<dbReference type="PANTHER" id="PTHR43569:SF1">
    <property type="entry name" value="BLL3371 PROTEIN"/>
    <property type="match status" value="1"/>
</dbReference>
<evidence type="ECO:0000256" key="1">
    <source>
        <dbReference type="ARBA" id="ARBA00038310"/>
    </source>
</evidence>
<comment type="caution">
    <text evidence="3">The sequence shown here is derived from an EMBL/GenBank/DDBJ whole genome shotgun (WGS) entry which is preliminary data.</text>
</comment>
<dbReference type="InterPro" id="IPR006680">
    <property type="entry name" value="Amidohydro-rel"/>
</dbReference>
<dbReference type="AlphaFoldDB" id="A0AAW3P9R8"/>
<dbReference type="GO" id="GO:0016787">
    <property type="term" value="F:hydrolase activity"/>
    <property type="evidence" value="ECO:0007669"/>
    <property type="project" value="InterPro"/>
</dbReference>
<evidence type="ECO:0000313" key="3">
    <source>
        <dbReference type="EMBL" id="KWF46768.1"/>
    </source>
</evidence>
<dbReference type="EMBL" id="LPJV01000059">
    <property type="protein sequence ID" value="KWF46768.1"/>
    <property type="molecule type" value="Genomic_DNA"/>
</dbReference>
<organism evidence="3 4">
    <name type="scientific">Burkholderia diffusa</name>
    <dbReference type="NCBI Taxonomy" id="488732"/>
    <lineage>
        <taxon>Bacteria</taxon>
        <taxon>Pseudomonadati</taxon>
        <taxon>Pseudomonadota</taxon>
        <taxon>Betaproteobacteria</taxon>
        <taxon>Burkholderiales</taxon>
        <taxon>Burkholderiaceae</taxon>
        <taxon>Burkholderia</taxon>
        <taxon>Burkholderia cepacia complex</taxon>
    </lineage>
</organism>
<sequence length="337" mass="37451">MTNKRLEGRDEPIIEPDLPIIDAHHHLFDRPAMRYMLEDYLADANAGHNIVASVYMEIQTFARTTGPEVLRPIGEVEFANGVAAMSASRRYGDRRVCAGIVGYADMRHGDSVATLLDRAIDVAPDRFRGIRQICIEHPTEAPFRYMSNRPPSGVMQSAGFRHAFRHLAPRGLSFDAAVFHHQLPEVAALAQAFPDTTIVLNHLGLAMALDMDEQARAEVFHDWRDKLRALARHPNVACKIGGFGMPFWGFGFDQRTDPIGSAELAAAWKPYVETAVEAFGADRCMMESNYPPDAMSCGFVPLWNALKRTVAGASRDEKSALFHRTAARVYRLDVGSL</sequence>
<dbReference type="InterPro" id="IPR052350">
    <property type="entry name" value="Metallo-dep_Lactonases"/>
</dbReference>
<dbReference type="RefSeq" id="WP_060188576.1">
    <property type="nucleotide sequence ID" value="NZ_LPJS01000026.1"/>
</dbReference>
<name>A0AAW3P9R8_9BURK</name>
<accession>A0AAW3P9R8</accession>